<keyword evidence="4 6" id="KW-0505">Motor protein</keyword>
<evidence type="ECO:0000256" key="7">
    <source>
        <dbReference type="SAM" id="MobiDB-lite"/>
    </source>
</evidence>
<evidence type="ECO:0000313" key="10">
    <source>
        <dbReference type="Proteomes" id="UP000759131"/>
    </source>
</evidence>
<dbReference type="Gene3D" id="1.20.58.530">
    <property type="match status" value="2"/>
</dbReference>
<sequence>MSQLFPELYTKGSKIWIKHSTDVWQCAVIKVNFSQKDKSLVVEDEEEQEITLPVKDLSCLPPLRNPDILIGANDLTSLSYLHEPAVLYNLRVRFLEQSAIYTWCGIVLVAINPFCDLEIYGEETIQTYHKSQGAAQLDPHIYAVSEDAYSKLERDDRNQSIIVSGESGAGKTVSAKFAMRYFASIAGTDSSNIENRVLASNPIMEAIGNAKTNRNDNSSRFGKYIQILFDRQSRAITGGNMRTYLLEKSRVSRQSEGERNFHIFYQMCTYAQQNNLKHLKLDSNTEFAYLASIEPTPYDDMDRFIEAMQCLGFTEKQQNLIYNVVAAILHAGNIEFTRIDDEKCCLSDDSEPHLQTFCSLLGLDSSATKQWLTHRLLKTGMRELITTTLTAELAQYGRDALLKFIYETMFSWIVALINKALGPTNTSVTYPFIGVLDIYGFEHFETNSFEQFCINYANEVLQQQFNQHVFKLEQEEYVREGIDWQFITFTDNQPVIDIIEAKPIGILCLLDEECKMPKDNQPVIDIIEAKPIGILCLLDEECKMPKGTDETWGAKLYSQITLGEVFQKPKFGSRNSFIIQHFADTVVYNVEGFLEKNRDTIWDEQIDLLKRSTVVDVLFSDGLSGEPTQKSGGKIKITPQQQSQKQQKQAKATVGSQFRDSLAALMKTLNATEPHYVRCIKPNDNKGGFEFNNIRAVQQLRACGVLETIR</sequence>
<feature type="binding site" evidence="6">
    <location>
        <begin position="165"/>
        <end position="172"/>
    </location>
    <ligand>
        <name>ATP</name>
        <dbReference type="ChEBI" id="CHEBI:30616"/>
    </ligand>
</feature>
<dbReference type="Proteomes" id="UP000759131">
    <property type="component" value="Unassembled WGS sequence"/>
</dbReference>
<dbReference type="PROSITE" id="PS51456">
    <property type="entry name" value="MYOSIN_MOTOR"/>
    <property type="match status" value="1"/>
</dbReference>
<comment type="similarity">
    <text evidence="6">Belongs to the TRAFAC class myosin-kinesin ATPase superfamily. Myosin family.</text>
</comment>
<name>A0A7R9L0G4_9ACAR</name>
<dbReference type="Gene3D" id="1.10.10.820">
    <property type="match status" value="1"/>
</dbReference>
<feature type="region of interest" description="Actin-binding" evidence="6">
    <location>
        <begin position="662"/>
        <end position="684"/>
    </location>
</feature>
<proteinExistence type="inferred from homology"/>
<feature type="domain" description="Myosin motor" evidence="8">
    <location>
        <begin position="70"/>
        <end position="710"/>
    </location>
</feature>
<dbReference type="PANTHER" id="PTHR13140">
    <property type="entry name" value="MYOSIN"/>
    <property type="match status" value="1"/>
</dbReference>
<dbReference type="GO" id="GO:0007015">
    <property type="term" value="P:actin filament organization"/>
    <property type="evidence" value="ECO:0007669"/>
    <property type="project" value="TreeGrafter"/>
</dbReference>
<dbReference type="SUPFAM" id="SSF52540">
    <property type="entry name" value="P-loop containing nucleoside triphosphate hydrolases"/>
    <property type="match status" value="2"/>
</dbReference>
<feature type="non-terminal residue" evidence="9">
    <location>
        <position position="1"/>
    </location>
</feature>
<dbReference type="GO" id="GO:0005524">
    <property type="term" value="F:ATP binding"/>
    <property type="evidence" value="ECO:0007669"/>
    <property type="project" value="UniProtKB-UniRule"/>
</dbReference>
<keyword evidence="3 6" id="KW-0518">Myosin</keyword>
<evidence type="ECO:0000259" key="8">
    <source>
        <dbReference type="PROSITE" id="PS51456"/>
    </source>
</evidence>
<keyword evidence="10" id="KW-1185">Reference proteome</keyword>
<dbReference type="EMBL" id="CAJPIZ010011509">
    <property type="protein sequence ID" value="CAG2113188.1"/>
    <property type="molecule type" value="Genomic_DNA"/>
</dbReference>
<evidence type="ECO:0000256" key="2">
    <source>
        <dbReference type="ARBA" id="ARBA00022840"/>
    </source>
</evidence>
<dbReference type="Gene3D" id="1.20.120.720">
    <property type="entry name" value="Myosin VI head, motor domain, U50 subdomain"/>
    <property type="match status" value="1"/>
</dbReference>
<evidence type="ECO:0000313" key="9">
    <source>
        <dbReference type="EMBL" id="CAD7632758.1"/>
    </source>
</evidence>
<dbReference type="GO" id="GO:0016020">
    <property type="term" value="C:membrane"/>
    <property type="evidence" value="ECO:0007669"/>
    <property type="project" value="TreeGrafter"/>
</dbReference>
<keyword evidence="1 6" id="KW-0547">Nucleotide-binding</keyword>
<dbReference type="InterPro" id="IPR027417">
    <property type="entry name" value="P-loop_NTPase"/>
</dbReference>
<evidence type="ECO:0000256" key="4">
    <source>
        <dbReference type="ARBA" id="ARBA00023175"/>
    </source>
</evidence>
<keyword evidence="5 6" id="KW-0009">Actin-binding</keyword>
<organism evidence="9">
    <name type="scientific">Medioppia subpectinata</name>
    <dbReference type="NCBI Taxonomy" id="1979941"/>
    <lineage>
        <taxon>Eukaryota</taxon>
        <taxon>Metazoa</taxon>
        <taxon>Ecdysozoa</taxon>
        <taxon>Arthropoda</taxon>
        <taxon>Chelicerata</taxon>
        <taxon>Arachnida</taxon>
        <taxon>Acari</taxon>
        <taxon>Acariformes</taxon>
        <taxon>Sarcoptiformes</taxon>
        <taxon>Oribatida</taxon>
        <taxon>Brachypylina</taxon>
        <taxon>Oppioidea</taxon>
        <taxon>Oppiidae</taxon>
        <taxon>Medioppia</taxon>
    </lineage>
</organism>
<dbReference type="Pfam" id="PF00063">
    <property type="entry name" value="Myosin_head"/>
    <property type="match status" value="2"/>
</dbReference>
<feature type="region of interest" description="Disordered" evidence="7">
    <location>
        <begin position="625"/>
        <end position="647"/>
    </location>
</feature>
<dbReference type="EMBL" id="OC866084">
    <property type="protein sequence ID" value="CAD7632758.1"/>
    <property type="molecule type" value="Genomic_DNA"/>
</dbReference>
<dbReference type="GO" id="GO:0051015">
    <property type="term" value="F:actin filament binding"/>
    <property type="evidence" value="ECO:0007669"/>
    <property type="project" value="TreeGrafter"/>
</dbReference>
<evidence type="ECO:0000256" key="3">
    <source>
        <dbReference type="ARBA" id="ARBA00023123"/>
    </source>
</evidence>
<evidence type="ECO:0000256" key="5">
    <source>
        <dbReference type="ARBA" id="ARBA00023203"/>
    </source>
</evidence>
<dbReference type="AlphaFoldDB" id="A0A7R9L0G4"/>
<protein>
    <recommendedName>
        <fullName evidence="8">Myosin motor domain-containing protein</fullName>
    </recommendedName>
</protein>
<dbReference type="InterPro" id="IPR036961">
    <property type="entry name" value="Kinesin_motor_dom_sf"/>
</dbReference>
<dbReference type="OrthoDB" id="6108017at2759"/>
<dbReference type="InterPro" id="IPR001609">
    <property type="entry name" value="Myosin_head_motor_dom-like"/>
</dbReference>
<dbReference type="GO" id="GO:0005737">
    <property type="term" value="C:cytoplasm"/>
    <property type="evidence" value="ECO:0007669"/>
    <property type="project" value="TreeGrafter"/>
</dbReference>
<dbReference type="SMART" id="SM00242">
    <property type="entry name" value="MYSc"/>
    <property type="match status" value="1"/>
</dbReference>
<dbReference type="GO" id="GO:0000146">
    <property type="term" value="F:microfilament motor activity"/>
    <property type="evidence" value="ECO:0007669"/>
    <property type="project" value="TreeGrafter"/>
</dbReference>
<dbReference type="PANTHER" id="PTHR13140:SF706">
    <property type="entry name" value="DILUTE CLASS UNCONVENTIONAL MYOSIN, ISOFORM C"/>
    <property type="match status" value="1"/>
</dbReference>
<accession>A0A7R9L0G4</accession>
<dbReference type="PRINTS" id="PR00193">
    <property type="entry name" value="MYOSINHEAVY"/>
</dbReference>
<dbReference type="GO" id="GO:0016459">
    <property type="term" value="C:myosin complex"/>
    <property type="evidence" value="ECO:0007669"/>
    <property type="project" value="UniProtKB-KW"/>
</dbReference>
<evidence type="ECO:0000256" key="1">
    <source>
        <dbReference type="ARBA" id="ARBA00022741"/>
    </source>
</evidence>
<keyword evidence="2 6" id="KW-0067">ATP-binding</keyword>
<gene>
    <name evidence="9" type="ORF">OSB1V03_LOCUS13160</name>
</gene>
<evidence type="ECO:0000256" key="6">
    <source>
        <dbReference type="PROSITE-ProRule" id="PRU00782"/>
    </source>
</evidence>
<dbReference type="Gene3D" id="3.40.850.10">
    <property type="entry name" value="Kinesin motor domain"/>
    <property type="match status" value="2"/>
</dbReference>
<dbReference type="SUPFAM" id="SSF50084">
    <property type="entry name" value="Myosin S1 fragment, N-terminal domain"/>
    <property type="match status" value="1"/>
</dbReference>
<reference evidence="9" key="1">
    <citation type="submission" date="2020-11" db="EMBL/GenBank/DDBJ databases">
        <authorList>
            <person name="Tran Van P."/>
        </authorList>
    </citation>
    <scope>NUCLEOTIDE SEQUENCE</scope>
</reference>